<comment type="caution">
    <text evidence="1">The sequence shown here is derived from an EMBL/GenBank/DDBJ whole genome shotgun (WGS) entry which is preliminary data.</text>
</comment>
<proteinExistence type="predicted"/>
<reference evidence="1 2" key="1">
    <citation type="journal article" date="2020" name="Nat. Food">
        <title>A phased Vanilla planifolia genome enables genetic improvement of flavour and production.</title>
        <authorList>
            <person name="Hasing T."/>
            <person name="Tang H."/>
            <person name="Brym M."/>
            <person name="Khazi F."/>
            <person name="Huang T."/>
            <person name="Chambers A.H."/>
        </authorList>
    </citation>
    <scope>NUCLEOTIDE SEQUENCE [LARGE SCALE GENOMIC DNA]</scope>
    <source>
        <tissue evidence="1">Leaf</tissue>
    </source>
</reference>
<dbReference type="EMBL" id="JADCNM010000012">
    <property type="protein sequence ID" value="KAG0459288.1"/>
    <property type="molecule type" value="Genomic_DNA"/>
</dbReference>
<dbReference type="AlphaFoldDB" id="A0A835PY74"/>
<evidence type="ECO:0000313" key="1">
    <source>
        <dbReference type="EMBL" id="KAG0459288.1"/>
    </source>
</evidence>
<name>A0A835PY74_VANPL</name>
<accession>A0A835PY74</accession>
<evidence type="ECO:0000313" key="2">
    <source>
        <dbReference type="Proteomes" id="UP000639772"/>
    </source>
</evidence>
<organism evidence="1 2">
    <name type="scientific">Vanilla planifolia</name>
    <name type="common">Vanilla</name>
    <dbReference type="NCBI Taxonomy" id="51239"/>
    <lineage>
        <taxon>Eukaryota</taxon>
        <taxon>Viridiplantae</taxon>
        <taxon>Streptophyta</taxon>
        <taxon>Embryophyta</taxon>
        <taxon>Tracheophyta</taxon>
        <taxon>Spermatophyta</taxon>
        <taxon>Magnoliopsida</taxon>
        <taxon>Liliopsida</taxon>
        <taxon>Asparagales</taxon>
        <taxon>Orchidaceae</taxon>
        <taxon>Vanilloideae</taxon>
        <taxon>Vanilleae</taxon>
        <taxon>Vanilla</taxon>
    </lineage>
</organism>
<sequence>MISSTSSAGESVHLSSSSLSTLLSSSFSLSTLSLKSLLPWSQNACIALLFSIRSEELEKMVSDTTTQPQDRRTSASNSLKPKFPAIDEEIAPIVAVGRLDVDPLCVNALNPFHRCGDYCTRKRLSENKPRKRGKSGWLSCMVKTEKKSSLSVSFTPAGGGKERLVTLEISNVKTTCQYAQKPGHQCTKFCSLRISETDENPATPETNTEGSVEVVKKKDVNPGMCIKFLPKIFCFYIVPMKSRKLCQ</sequence>
<gene>
    <name evidence="1" type="ORF">HPP92_022416</name>
</gene>
<dbReference type="Proteomes" id="UP000639772">
    <property type="component" value="Chromosome 12"/>
</dbReference>
<protein>
    <submittedName>
        <fullName evidence="1">Uncharacterized protein</fullName>
    </submittedName>
</protein>